<dbReference type="Proteomes" id="UP000249688">
    <property type="component" value="Unassembled WGS sequence"/>
</dbReference>
<evidence type="ECO:0000259" key="1">
    <source>
        <dbReference type="PROSITE" id="PS51459"/>
    </source>
</evidence>
<dbReference type="InterPro" id="IPR003812">
    <property type="entry name" value="Fido"/>
</dbReference>
<sequence>MEDFSNAQVGAEFERWCAQIPDDPYRGQTTLGIIDVLRAHFLIADFFEGEGAGISAAGPMNLDLLHSAMYRQFGEFEKRSRFEVCATLFYGIIKNHCFYDANKRTALLSLLYHMERVGYCPTVSQQQIENFAVEVANDELPKRYARYGEVKKKSAYDPNVAFIADYLSRNSRKVENDNHVITYRQLEKILFRHGFRMENPSANTIDIIRYEERRFLGFARKAERTRIGMIGFPGMSIQVSRGDIKKVRIMTKLDYKNNVDSAAFYGKLDPISTLITTYQQPLRRLANR</sequence>
<dbReference type="InterPro" id="IPR006440">
    <property type="entry name" value="Doc"/>
</dbReference>
<dbReference type="InterPro" id="IPR053737">
    <property type="entry name" value="Type_II_TA_Toxin"/>
</dbReference>
<comment type="caution">
    <text evidence="2">The sequence shown here is derived from an EMBL/GenBank/DDBJ whole genome shotgun (WGS) entry which is preliminary data.</text>
</comment>
<accession>A0A2W7IAF9</accession>
<dbReference type="Pfam" id="PF02661">
    <property type="entry name" value="Fic"/>
    <property type="match status" value="1"/>
</dbReference>
<dbReference type="SUPFAM" id="SSF140931">
    <property type="entry name" value="Fic-like"/>
    <property type="match status" value="1"/>
</dbReference>
<feature type="domain" description="Fido" evidence="1">
    <location>
        <begin position="31"/>
        <end position="165"/>
    </location>
</feature>
<dbReference type="AlphaFoldDB" id="A0A2W7IAF9"/>
<gene>
    <name evidence="2" type="ORF">C8P66_115139</name>
</gene>
<name>A0A2W7IAF9_9PROT</name>
<dbReference type="InterPro" id="IPR036597">
    <property type="entry name" value="Fido-like_dom_sf"/>
</dbReference>
<dbReference type="Gene3D" id="1.20.120.1870">
    <property type="entry name" value="Fic/DOC protein, Fido domain"/>
    <property type="match status" value="1"/>
</dbReference>
<reference evidence="2 3" key="1">
    <citation type="submission" date="2018-06" db="EMBL/GenBank/DDBJ databases">
        <title>Genomic Encyclopedia of Archaeal and Bacterial Type Strains, Phase II (KMG-II): from individual species to whole genera.</title>
        <authorList>
            <person name="Goeker M."/>
        </authorList>
    </citation>
    <scope>NUCLEOTIDE SEQUENCE [LARGE SCALE GENOMIC DNA]</scope>
    <source>
        <strain evidence="2 3">DSM 24525</strain>
    </source>
</reference>
<dbReference type="PROSITE" id="PS51459">
    <property type="entry name" value="FIDO"/>
    <property type="match status" value="1"/>
</dbReference>
<organism evidence="2 3">
    <name type="scientific">Humitalea rosea</name>
    <dbReference type="NCBI Taxonomy" id="990373"/>
    <lineage>
        <taxon>Bacteria</taxon>
        <taxon>Pseudomonadati</taxon>
        <taxon>Pseudomonadota</taxon>
        <taxon>Alphaproteobacteria</taxon>
        <taxon>Acetobacterales</taxon>
        <taxon>Roseomonadaceae</taxon>
        <taxon>Humitalea</taxon>
    </lineage>
</organism>
<keyword evidence="3" id="KW-1185">Reference proteome</keyword>
<dbReference type="EMBL" id="QKYU01000015">
    <property type="protein sequence ID" value="PZW43674.1"/>
    <property type="molecule type" value="Genomic_DNA"/>
</dbReference>
<dbReference type="NCBIfam" id="TIGR01550">
    <property type="entry name" value="DOC_P1"/>
    <property type="match status" value="1"/>
</dbReference>
<evidence type="ECO:0000313" key="3">
    <source>
        <dbReference type="Proteomes" id="UP000249688"/>
    </source>
</evidence>
<dbReference type="GO" id="GO:0016301">
    <property type="term" value="F:kinase activity"/>
    <property type="evidence" value="ECO:0007669"/>
    <property type="project" value="InterPro"/>
</dbReference>
<proteinExistence type="predicted"/>
<protein>
    <submittedName>
        <fullName evidence="2">Death-on-curing protein</fullName>
    </submittedName>
</protein>
<evidence type="ECO:0000313" key="2">
    <source>
        <dbReference type="EMBL" id="PZW43674.1"/>
    </source>
</evidence>